<accession>A0A2W2DN18</accession>
<dbReference type="Gene3D" id="1.10.260.40">
    <property type="entry name" value="lambda repressor-like DNA-binding domains"/>
    <property type="match status" value="1"/>
</dbReference>
<dbReference type="GO" id="GO:0003677">
    <property type="term" value="F:DNA binding"/>
    <property type="evidence" value="ECO:0007669"/>
    <property type="project" value="InterPro"/>
</dbReference>
<dbReference type="InterPro" id="IPR001387">
    <property type="entry name" value="Cro/C1-type_HTH"/>
</dbReference>
<comment type="caution">
    <text evidence="2">The sequence shown here is derived from an EMBL/GenBank/DDBJ whole genome shotgun (WGS) entry which is preliminary data.</text>
</comment>
<dbReference type="OrthoDB" id="3458445at2"/>
<evidence type="ECO:0000313" key="3">
    <source>
        <dbReference type="Proteomes" id="UP000248627"/>
    </source>
</evidence>
<protein>
    <submittedName>
        <fullName evidence="2">Transcriptional regulator</fullName>
    </submittedName>
</protein>
<dbReference type="EMBL" id="POTX01000001">
    <property type="protein sequence ID" value="PZG01148.1"/>
    <property type="molecule type" value="Genomic_DNA"/>
</dbReference>
<dbReference type="CDD" id="cd00093">
    <property type="entry name" value="HTH_XRE"/>
    <property type="match status" value="1"/>
</dbReference>
<keyword evidence="3" id="KW-1185">Reference proteome</keyword>
<feature type="domain" description="HTH cro/C1-type" evidence="1">
    <location>
        <begin position="37"/>
        <end position="91"/>
    </location>
</feature>
<dbReference type="PROSITE" id="PS50943">
    <property type="entry name" value="HTH_CROC1"/>
    <property type="match status" value="1"/>
</dbReference>
<reference evidence="2 3" key="1">
    <citation type="submission" date="2018-01" db="EMBL/GenBank/DDBJ databases">
        <title>Draft genome sequence of Jishengella endophytica.</title>
        <authorList>
            <person name="Sahin N."/>
            <person name="Ay H."/>
            <person name="Saygin H."/>
        </authorList>
    </citation>
    <scope>NUCLEOTIDE SEQUENCE [LARGE SCALE GENOMIC DNA]</scope>
    <source>
        <strain evidence="2 3">DSM 45430</strain>
    </source>
</reference>
<gene>
    <name evidence="2" type="ORF">C1I93_00055</name>
</gene>
<dbReference type="Proteomes" id="UP000248627">
    <property type="component" value="Unassembled WGS sequence"/>
</dbReference>
<proteinExistence type="predicted"/>
<evidence type="ECO:0000313" key="2">
    <source>
        <dbReference type="EMBL" id="PZG01148.1"/>
    </source>
</evidence>
<dbReference type="SMART" id="SM00530">
    <property type="entry name" value="HTH_XRE"/>
    <property type="match status" value="1"/>
</dbReference>
<dbReference type="Pfam" id="PF13560">
    <property type="entry name" value="HTH_31"/>
    <property type="match status" value="1"/>
</dbReference>
<sequence length="301" mass="33373">MASCSAGAYGRCQAHWKTENASVESPTFVRFQLGTQLKRAREKAGVTTEQAAALIEVSPSTLRRIEQGRVGLKGPALNALLDRYGVADVELRETLRSMARTGKQRGWWAKYSDLPNSYRQYIGLESAASVIENFETLVVPGLLQTVDYARTVISADASQPTPQATEERIAVRTERQKLLTEEKLRLVAVIDEAVLRRQIGGTEVMREQLSALLDAQKRWNVSIQVIPFREGAYASMVSSFHILSFDDGPGVVYIEGLTGDLYAEGEDVDRCMRVFSSLRAEALSPTASTVMIKRIRDEETP</sequence>
<name>A0A2W2DN18_9ACTN</name>
<dbReference type="SUPFAM" id="SSF47413">
    <property type="entry name" value="lambda repressor-like DNA-binding domains"/>
    <property type="match status" value="1"/>
</dbReference>
<dbReference type="AlphaFoldDB" id="A0A2W2DN18"/>
<evidence type="ECO:0000259" key="1">
    <source>
        <dbReference type="PROSITE" id="PS50943"/>
    </source>
</evidence>
<dbReference type="InterPro" id="IPR010982">
    <property type="entry name" value="Lambda_DNA-bd_dom_sf"/>
</dbReference>
<organism evidence="2 3">
    <name type="scientific">Micromonospora endophytica</name>
    <dbReference type="NCBI Taxonomy" id="515350"/>
    <lineage>
        <taxon>Bacteria</taxon>
        <taxon>Bacillati</taxon>
        <taxon>Actinomycetota</taxon>
        <taxon>Actinomycetes</taxon>
        <taxon>Micromonosporales</taxon>
        <taxon>Micromonosporaceae</taxon>
        <taxon>Micromonospora</taxon>
    </lineage>
</organism>
<dbReference type="InterPro" id="IPR043917">
    <property type="entry name" value="DUF5753"/>
</dbReference>
<dbReference type="Pfam" id="PF19054">
    <property type="entry name" value="DUF5753"/>
    <property type="match status" value="1"/>
</dbReference>